<gene>
    <name evidence="2" type="ORF">LVJ94_16750</name>
</gene>
<sequence length="246" mass="23067">MAAGAAITVGLLGLAGLGGTTTGAGASGAGGGAVGAALIKPGAGATTGLGIGAVTGLVGAGTAAGCAGLLTRGEVGGIWVGAVPDGFGSAAEEAFAPAVSWGVSNEAPQYLQNDAETSHAARQRGQATEPEAGDFPLAGGLAAASATGGGGGSSALGAVPMASIGMGAMAGADGTDGVDGVDEASPSTCPSTWPHVMQKREPGRFCAPQLGHASSAGAAEPVEPEEGSRGGPNWNSGTEGLRFGRS</sequence>
<evidence type="ECO:0000256" key="1">
    <source>
        <dbReference type="SAM" id="MobiDB-lite"/>
    </source>
</evidence>
<protein>
    <submittedName>
        <fullName evidence="2">Uncharacterized protein</fullName>
    </submittedName>
</protein>
<dbReference type="EMBL" id="CP089983">
    <property type="protein sequence ID" value="WXB08875.1"/>
    <property type="molecule type" value="Genomic_DNA"/>
</dbReference>
<evidence type="ECO:0000313" key="3">
    <source>
        <dbReference type="Proteomes" id="UP001374803"/>
    </source>
</evidence>
<name>A0ABZ2LES4_9BACT</name>
<keyword evidence="3" id="KW-1185">Reference proteome</keyword>
<reference evidence="2" key="1">
    <citation type="submission" date="2021-12" db="EMBL/GenBank/DDBJ databases">
        <title>Discovery of the Pendulisporaceae a myxobacterial family with distinct sporulation behavior and unique specialized metabolism.</title>
        <authorList>
            <person name="Garcia R."/>
            <person name="Popoff A."/>
            <person name="Bader C.D."/>
            <person name="Loehr J."/>
            <person name="Walesch S."/>
            <person name="Walt C."/>
            <person name="Boldt J."/>
            <person name="Bunk B."/>
            <person name="Haeckl F.J.F.P.J."/>
            <person name="Gunesch A.P."/>
            <person name="Birkelbach J."/>
            <person name="Nuebel U."/>
            <person name="Pietschmann T."/>
            <person name="Bach T."/>
            <person name="Mueller R."/>
        </authorList>
    </citation>
    <scope>NUCLEOTIDE SEQUENCE</scope>
    <source>
        <strain evidence="2">MSr11367</strain>
    </source>
</reference>
<evidence type="ECO:0000313" key="2">
    <source>
        <dbReference type="EMBL" id="WXB08875.1"/>
    </source>
</evidence>
<dbReference type="Proteomes" id="UP001374803">
    <property type="component" value="Chromosome"/>
</dbReference>
<feature type="region of interest" description="Disordered" evidence="1">
    <location>
        <begin position="206"/>
        <end position="246"/>
    </location>
</feature>
<accession>A0ABZ2LES4</accession>
<feature type="region of interest" description="Disordered" evidence="1">
    <location>
        <begin position="115"/>
        <end position="139"/>
    </location>
</feature>
<organism evidence="2 3">
    <name type="scientific">Pendulispora rubella</name>
    <dbReference type="NCBI Taxonomy" id="2741070"/>
    <lineage>
        <taxon>Bacteria</taxon>
        <taxon>Pseudomonadati</taxon>
        <taxon>Myxococcota</taxon>
        <taxon>Myxococcia</taxon>
        <taxon>Myxococcales</taxon>
        <taxon>Sorangiineae</taxon>
        <taxon>Pendulisporaceae</taxon>
        <taxon>Pendulispora</taxon>
    </lineage>
</organism>
<proteinExistence type="predicted"/>